<reference evidence="1" key="1">
    <citation type="submission" date="2013-03" db="EMBL/GenBank/DDBJ databases">
        <authorList>
            <person name="Ballestriero F."/>
        </authorList>
    </citation>
    <scope>NUCLEOTIDE SEQUENCE</scope>
</reference>
<evidence type="ECO:0000313" key="1">
    <source>
        <dbReference type="EMBL" id="AGO87440.1"/>
    </source>
</evidence>
<protein>
    <submittedName>
        <fullName evidence="1">Uncharacterized protein</fullName>
    </submittedName>
</protein>
<sequence length="37" mass="4157">MKCCIFEKLSVKVAAKLVNLQSFRDADDCLASYYGLL</sequence>
<accession>S4W8W6</accession>
<dbReference type="AlphaFoldDB" id="S4W8W6"/>
<dbReference type="EMBL" id="KC810033">
    <property type="protein sequence ID" value="AGO87440.1"/>
    <property type="molecule type" value="Genomic_DNA"/>
</dbReference>
<name>S4W8W6_9BACT</name>
<organism evidence="1">
    <name type="scientific">uncultured bacterium B26B6</name>
    <dbReference type="NCBI Taxonomy" id="1329636"/>
    <lineage>
        <taxon>Bacteria</taxon>
        <taxon>environmental samples</taxon>
    </lineage>
</organism>
<proteinExistence type="predicted"/>